<dbReference type="InterPro" id="IPR012094">
    <property type="entry name" value="tRNA_Ile_lys_synt"/>
</dbReference>
<gene>
    <name evidence="7" type="primary">tilS</name>
    <name evidence="10" type="ORF">AKJ08_2022</name>
</gene>
<dbReference type="Gene3D" id="1.20.59.20">
    <property type="match status" value="1"/>
</dbReference>
<accession>A0A0K1PDN7</accession>
<dbReference type="GO" id="GO:0032267">
    <property type="term" value="F:tRNA(Ile)-lysidine synthase activity"/>
    <property type="evidence" value="ECO:0007669"/>
    <property type="project" value="UniProtKB-EC"/>
</dbReference>
<comment type="catalytic activity">
    <reaction evidence="6 7">
        <text>cytidine(34) in tRNA(Ile2) + L-lysine + ATP = lysidine(34) in tRNA(Ile2) + AMP + diphosphate + H(+)</text>
        <dbReference type="Rhea" id="RHEA:43744"/>
        <dbReference type="Rhea" id="RHEA-COMP:10625"/>
        <dbReference type="Rhea" id="RHEA-COMP:10670"/>
        <dbReference type="ChEBI" id="CHEBI:15378"/>
        <dbReference type="ChEBI" id="CHEBI:30616"/>
        <dbReference type="ChEBI" id="CHEBI:32551"/>
        <dbReference type="ChEBI" id="CHEBI:33019"/>
        <dbReference type="ChEBI" id="CHEBI:82748"/>
        <dbReference type="ChEBI" id="CHEBI:83665"/>
        <dbReference type="ChEBI" id="CHEBI:456215"/>
        <dbReference type="EC" id="6.3.4.19"/>
    </reaction>
</comment>
<keyword evidence="3 7" id="KW-0819">tRNA processing</keyword>
<feature type="binding site" evidence="7">
    <location>
        <begin position="38"/>
        <end position="43"/>
    </location>
    <ligand>
        <name>ATP</name>
        <dbReference type="ChEBI" id="CHEBI:30616"/>
    </ligand>
</feature>
<dbReference type="AlphaFoldDB" id="A0A0K1PDN7"/>
<dbReference type="STRING" id="1391653.AKJ08_2022"/>
<name>A0A0K1PDN7_9BACT</name>
<dbReference type="HAMAP" id="MF_01161">
    <property type="entry name" value="tRNA_Ile_lys_synt"/>
    <property type="match status" value="1"/>
</dbReference>
<keyword evidence="5 7" id="KW-0067">ATP-binding</keyword>
<evidence type="ECO:0000259" key="8">
    <source>
        <dbReference type="Pfam" id="PF01171"/>
    </source>
</evidence>
<evidence type="ECO:0000256" key="3">
    <source>
        <dbReference type="ARBA" id="ARBA00022694"/>
    </source>
</evidence>
<dbReference type="InterPro" id="IPR014729">
    <property type="entry name" value="Rossmann-like_a/b/a_fold"/>
</dbReference>
<dbReference type="SUPFAM" id="SSF82829">
    <property type="entry name" value="MesJ substrate recognition domain-like"/>
    <property type="match status" value="1"/>
</dbReference>
<feature type="domain" description="tRNA(Ile)-lysidine/2-thiocytidine synthase N-terminal" evidence="8">
    <location>
        <begin position="33"/>
        <end position="208"/>
    </location>
</feature>
<dbReference type="PANTHER" id="PTHR43033">
    <property type="entry name" value="TRNA(ILE)-LYSIDINE SYNTHASE-RELATED"/>
    <property type="match status" value="1"/>
</dbReference>
<sequence length="329" mass="34968">MRKTVLGSPKLRIALERLASGLDRLEVRGGQPVVVAFSGGADSAALLALLTSLPRGRRLELEAVHVDHGLRPESADDARRAMEAARTLGTACRVVTIEASGKGGLEAVARRGRYAALAAAAAGRPILTAHTADDQAETVLYRLARGTGTRGLAGIRPRVRIAGGTVLRPLLEVERALLHETVRLLSLPVVEDPSNRSLRFARNRLRHEVLPALEAALPGASARLARAARLATADERLLESLATRALGRLRRGDGLDTESLVRLPEALRGRVIRRLVEDAGGRVPSEARVAEVLSIARGEGGELHLPAGIRVTVDRGILAAAPGLTGRRR</sequence>
<dbReference type="PATRIC" id="fig|1391653.3.peg.2115"/>
<dbReference type="EMBL" id="CP012332">
    <property type="protein sequence ID" value="AKU91635.1"/>
    <property type="molecule type" value="Genomic_DNA"/>
</dbReference>
<dbReference type="SUPFAM" id="SSF52402">
    <property type="entry name" value="Adenine nucleotide alpha hydrolases-like"/>
    <property type="match status" value="1"/>
</dbReference>
<comment type="subcellular location">
    <subcellularLocation>
        <location evidence="7">Cytoplasm</location>
    </subcellularLocation>
</comment>
<reference evidence="10 11" key="1">
    <citation type="submission" date="2015-08" db="EMBL/GenBank/DDBJ databases">
        <authorList>
            <person name="Babu N.S."/>
            <person name="Beckwith C.J."/>
            <person name="Beseler K.G."/>
            <person name="Brison A."/>
            <person name="Carone J.V."/>
            <person name="Caskin T.P."/>
            <person name="Diamond M."/>
            <person name="Durham M.E."/>
            <person name="Foxe J.M."/>
            <person name="Go M."/>
            <person name="Henderson B.A."/>
            <person name="Jones I.B."/>
            <person name="McGettigan J.A."/>
            <person name="Micheletti S.J."/>
            <person name="Nasrallah M.E."/>
            <person name="Ortiz D."/>
            <person name="Piller C.R."/>
            <person name="Privatt S.R."/>
            <person name="Schneider S.L."/>
            <person name="Sharp S."/>
            <person name="Smith T.C."/>
            <person name="Stanton J.D."/>
            <person name="Ullery H.E."/>
            <person name="Wilson R.J."/>
            <person name="Serrano M.G."/>
            <person name="Buck G."/>
            <person name="Lee V."/>
            <person name="Wang Y."/>
            <person name="Carvalho R."/>
            <person name="Voegtly L."/>
            <person name="Shi R."/>
            <person name="Duckworth R."/>
            <person name="Johnson A."/>
            <person name="Loviza R."/>
            <person name="Walstead R."/>
            <person name="Shah Z."/>
            <person name="Kiflezghi M."/>
            <person name="Wade K."/>
            <person name="Ball S.L."/>
            <person name="Bradley K.W."/>
            <person name="Asai D.J."/>
            <person name="Bowman C.A."/>
            <person name="Russell D.A."/>
            <person name="Pope W.H."/>
            <person name="Jacobs-Sera D."/>
            <person name="Hendrix R.W."/>
            <person name="Hatfull G.F."/>
        </authorList>
    </citation>
    <scope>NUCLEOTIDE SEQUENCE [LARGE SCALE GENOMIC DNA]</scope>
    <source>
        <strain evidence="10 11">DSM 27710</strain>
    </source>
</reference>
<dbReference type="Pfam" id="PF01171">
    <property type="entry name" value="ATP_bind_3"/>
    <property type="match status" value="1"/>
</dbReference>
<evidence type="ECO:0000259" key="9">
    <source>
        <dbReference type="Pfam" id="PF09179"/>
    </source>
</evidence>
<dbReference type="Proteomes" id="UP000055590">
    <property type="component" value="Chromosome"/>
</dbReference>
<dbReference type="InterPro" id="IPR011063">
    <property type="entry name" value="TilS/TtcA_N"/>
</dbReference>
<comment type="function">
    <text evidence="7">Ligates lysine onto the cytidine present at position 34 of the AUA codon-specific tRNA(Ile) that contains the anticodon CAU, in an ATP-dependent manner. Cytidine is converted to lysidine, thus changing the amino acid specificity of the tRNA from methionine to isoleucine.</text>
</comment>
<keyword evidence="11" id="KW-1185">Reference proteome</keyword>
<evidence type="ECO:0000256" key="4">
    <source>
        <dbReference type="ARBA" id="ARBA00022741"/>
    </source>
</evidence>
<comment type="similarity">
    <text evidence="7">Belongs to the tRNA(Ile)-lysidine synthase family.</text>
</comment>
<protein>
    <recommendedName>
        <fullName evidence="7">tRNA(Ile)-lysidine synthase</fullName>
        <ecNumber evidence="7">6.3.4.19</ecNumber>
    </recommendedName>
    <alternativeName>
        <fullName evidence="7">tRNA(Ile)-2-lysyl-cytidine synthase</fullName>
    </alternativeName>
    <alternativeName>
        <fullName evidence="7">tRNA(Ile)-lysidine synthetase</fullName>
    </alternativeName>
</protein>
<proteinExistence type="inferred from homology"/>
<keyword evidence="2 7" id="KW-0436">Ligase</keyword>
<dbReference type="RefSeq" id="WP_050725920.1">
    <property type="nucleotide sequence ID" value="NZ_CP012332.1"/>
</dbReference>
<comment type="domain">
    <text evidence="7">The N-terminal region contains the highly conserved SGGXDS motif, predicted to be a P-loop motif involved in ATP binding.</text>
</comment>
<evidence type="ECO:0000256" key="5">
    <source>
        <dbReference type="ARBA" id="ARBA00022840"/>
    </source>
</evidence>
<dbReference type="Pfam" id="PF09179">
    <property type="entry name" value="TilS"/>
    <property type="match status" value="1"/>
</dbReference>
<evidence type="ECO:0000313" key="11">
    <source>
        <dbReference type="Proteomes" id="UP000055590"/>
    </source>
</evidence>
<dbReference type="GO" id="GO:0006400">
    <property type="term" value="P:tRNA modification"/>
    <property type="evidence" value="ECO:0007669"/>
    <property type="project" value="UniProtKB-UniRule"/>
</dbReference>
<organism evidence="10 11">
    <name type="scientific">Vulgatibacter incomptus</name>
    <dbReference type="NCBI Taxonomy" id="1391653"/>
    <lineage>
        <taxon>Bacteria</taxon>
        <taxon>Pseudomonadati</taxon>
        <taxon>Myxococcota</taxon>
        <taxon>Myxococcia</taxon>
        <taxon>Myxococcales</taxon>
        <taxon>Cystobacterineae</taxon>
        <taxon>Vulgatibacteraceae</taxon>
        <taxon>Vulgatibacter</taxon>
    </lineage>
</organism>
<dbReference type="GO" id="GO:0005737">
    <property type="term" value="C:cytoplasm"/>
    <property type="evidence" value="ECO:0007669"/>
    <property type="project" value="UniProtKB-SubCell"/>
</dbReference>
<dbReference type="InterPro" id="IPR012795">
    <property type="entry name" value="tRNA_Ile_lys_synt_N"/>
</dbReference>
<dbReference type="NCBIfam" id="TIGR02432">
    <property type="entry name" value="lysidine_TilS_N"/>
    <property type="match status" value="1"/>
</dbReference>
<evidence type="ECO:0000256" key="1">
    <source>
        <dbReference type="ARBA" id="ARBA00022490"/>
    </source>
</evidence>
<dbReference type="PANTHER" id="PTHR43033:SF1">
    <property type="entry name" value="TRNA(ILE)-LYSIDINE SYNTHASE-RELATED"/>
    <property type="match status" value="1"/>
</dbReference>
<evidence type="ECO:0000256" key="2">
    <source>
        <dbReference type="ARBA" id="ARBA00022598"/>
    </source>
</evidence>
<evidence type="ECO:0000313" key="10">
    <source>
        <dbReference type="EMBL" id="AKU91635.1"/>
    </source>
</evidence>
<keyword evidence="1 7" id="KW-0963">Cytoplasm</keyword>
<dbReference type="GO" id="GO:0005524">
    <property type="term" value="F:ATP binding"/>
    <property type="evidence" value="ECO:0007669"/>
    <property type="project" value="UniProtKB-UniRule"/>
</dbReference>
<evidence type="ECO:0000256" key="7">
    <source>
        <dbReference type="HAMAP-Rule" id="MF_01161"/>
    </source>
</evidence>
<dbReference type="Gene3D" id="3.40.50.620">
    <property type="entry name" value="HUPs"/>
    <property type="match status" value="1"/>
</dbReference>
<dbReference type="CDD" id="cd01992">
    <property type="entry name" value="TilS_N"/>
    <property type="match status" value="1"/>
</dbReference>
<dbReference type="EC" id="6.3.4.19" evidence="7"/>
<evidence type="ECO:0000256" key="6">
    <source>
        <dbReference type="ARBA" id="ARBA00048539"/>
    </source>
</evidence>
<dbReference type="KEGG" id="vin:AKJ08_2022"/>
<dbReference type="InterPro" id="IPR015262">
    <property type="entry name" value="tRNA_Ile_lys_synt_subst-bd"/>
</dbReference>
<feature type="domain" description="tRNA(Ile)-lysidine synthase substrate-binding" evidence="9">
    <location>
        <begin position="255"/>
        <end position="310"/>
    </location>
</feature>
<keyword evidence="4 7" id="KW-0547">Nucleotide-binding</keyword>